<dbReference type="SUPFAM" id="SSF46785">
    <property type="entry name" value="Winged helix' DNA-binding domain"/>
    <property type="match status" value="1"/>
</dbReference>
<keyword evidence="7" id="KW-1185">Reference proteome</keyword>
<proteinExistence type="inferred from homology"/>
<dbReference type="PANTHER" id="PTHR30537:SF74">
    <property type="entry name" value="HTH-TYPE TRANSCRIPTIONAL REGULATOR TRPI"/>
    <property type="match status" value="1"/>
</dbReference>
<evidence type="ECO:0000256" key="3">
    <source>
        <dbReference type="ARBA" id="ARBA00023125"/>
    </source>
</evidence>
<evidence type="ECO:0000256" key="1">
    <source>
        <dbReference type="ARBA" id="ARBA00009437"/>
    </source>
</evidence>
<dbReference type="PROSITE" id="PS50931">
    <property type="entry name" value="HTH_LYSR"/>
    <property type="match status" value="1"/>
</dbReference>
<dbReference type="Gene3D" id="3.40.190.10">
    <property type="entry name" value="Periplasmic binding protein-like II"/>
    <property type="match status" value="2"/>
</dbReference>
<dbReference type="GO" id="GO:0006351">
    <property type="term" value="P:DNA-templated transcription"/>
    <property type="evidence" value="ECO:0007669"/>
    <property type="project" value="TreeGrafter"/>
</dbReference>
<dbReference type="FunFam" id="1.10.10.10:FF:000001">
    <property type="entry name" value="LysR family transcriptional regulator"/>
    <property type="match status" value="1"/>
</dbReference>
<dbReference type="RefSeq" id="WP_160937232.1">
    <property type="nucleotide sequence ID" value="NZ_SNVJ01000009.1"/>
</dbReference>
<dbReference type="InterPro" id="IPR005119">
    <property type="entry name" value="LysR_subst-bd"/>
</dbReference>
<comment type="similarity">
    <text evidence="1">Belongs to the LysR transcriptional regulatory family.</text>
</comment>
<keyword evidence="3" id="KW-0238">DNA-binding</keyword>
<dbReference type="PANTHER" id="PTHR30537">
    <property type="entry name" value="HTH-TYPE TRANSCRIPTIONAL REGULATOR"/>
    <property type="match status" value="1"/>
</dbReference>
<dbReference type="EMBL" id="SNVJ01000009">
    <property type="protein sequence ID" value="MXP64103.1"/>
    <property type="molecule type" value="Genomic_DNA"/>
</dbReference>
<dbReference type="PRINTS" id="PR00039">
    <property type="entry name" value="HTHLYSR"/>
</dbReference>
<dbReference type="InterPro" id="IPR036390">
    <property type="entry name" value="WH_DNA-bd_sf"/>
</dbReference>
<accession>A0A845B918</accession>
<dbReference type="Pfam" id="PF00126">
    <property type="entry name" value="HTH_1"/>
    <property type="match status" value="1"/>
</dbReference>
<keyword evidence="4" id="KW-0804">Transcription</keyword>
<dbReference type="Pfam" id="PF03466">
    <property type="entry name" value="LysR_substrate"/>
    <property type="match status" value="1"/>
</dbReference>
<keyword evidence="2" id="KW-0805">Transcription regulation</keyword>
<dbReference type="InterPro" id="IPR058163">
    <property type="entry name" value="LysR-type_TF_proteobact-type"/>
</dbReference>
<evidence type="ECO:0000313" key="6">
    <source>
        <dbReference type="EMBL" id="MXP64103.1"/>
    </source>
</evidence>
<evidence type="ECO:0000256" key="2">
    <source>
        <dbReference type="ARBA" id="ARBA00023015"/>
    </source>
</evidence>
<name>A0A845B918_9PROT</name>
<protein>
    <submittedName>
        <fullName evidence="6">LysR family transcriptional regulator</fullName>
    </submittedName>
</protein>
<evidence type="ECO:0000256" key="4">
    <source>
        <dbReference type="ARBA" id="ARBA00023163"/>
    </source>
</evidence>
<dbReference type="SUPFAM" id="SSF53850">
    <property type="entry name" value="Periplasmic binding protein-like II"/>
    <property type="match status" value="1"/>
</dbReference>
<sequence>MEETLPPLGALRAFALVAETGSLTAAAAALNVTQPAVSKRLRLLEATLGVALLRRGANAVALTEAGERYAGEVLAAFARLRAATAALDARPAPLRIRAYTTWALRWLIPRLPDFRARHPGLEVELATSTALVDFAREGVDAAVRSAAAASPPAPGALRLQPLLVAPFAAPALAGPARHRRDLAEMRLLGSRVRPQDWGIWLAAQGRSAATPPLLFESTSLAIQAAMEGLGAVICAPAFVAEEVRRRRLVPMAQGAAPGAVPSGDHYWLILPPAPRPAALAFRDWLAEAVRD</sequence>
<dbReference type="GO" id="GO:0043565">
    <property type="term" value="F:sequence-specific DNA binding"/>
    <property type="evidence" value="ECO:0007669"/>
    <property type="project" value="TreeGrafter"/>
</dbReference>
<dbReference type="InterPro" id="IPR036388">
    <property type="entry name" value="WH-like_DNA-bd_sf"/>
</dbReference>
<reference evidence="6 7" key="1">
    <citation type="submission" date="2019-03" db="EMBL/GenBank/DDBJ databases">
        <title>Roseomonas sp. a novel Roseomonas species isolated from Sea whip Gorgonian.</title>
        <authorList>
            <person name="Li F."/>
            <person name="Pan X."/>
            <person name="Huang S."/>
            <person name="Li Z."/>
            <person name="Meng B."/>
        </authorList>
    </citation>
    <scope>NUCLEOTIDE SEQUENCE [LARGE SCALE GENOMIC DNA]</scope>
    <source>
        <strain evidence="6 7">M0104</strain>
    </source>
</reference>
<dbReference type="Gene3D" id="1.10.10.10">
    <property type="entry name" value="Winged helix-like DNA-binding domain superfamily/Winged helix DNA-binding domain"/>
    <property type="match status" value="1"/>
</dbReference>
<dbReference type="OrthoDB" id="9794694at2"/>
<feature type="domain" description="HTH lysR-type" evidence="5">
    <location>
        <begin position="6"/>
        <end position="63"/>
    </location>
</feature>
<comment type="caution">
    <text evidence="6">The sequence shown here is derived from an EMBL/GenBank/DDBJ whole genome shotgun (WGS) entry which is preliminary data.</text>
</comment>
<dbReference type="GO" id="GO:0003700">
    <property type="term" value="F:DNA-binding transcription factor activity"/>
    <property type="evidence" value="ECO:0007669"/>
    <property type="project" value="InterPro"/>
</dbReference>
<dbReference type="Proteomes" id="UP000460715">
    <property type="component" value="Unassembled WGS sequence"/>
</dbReference>
<organism evidence="6 7">
    <name type="scientific">Teichococcus coralli</name>
    <dbReference type="NCBI Taxonomy" id="2545983"/>
    <lineage>
        <taxon>Bacteria</taxon>
        <taxon>Pseudomonadati</taxon>
        <taxon>Pseudomonadota</taxon>
        <taxon>Alphaproteobacteria</taxon>
        <taxon>Acetobacterales</taxon>
        <taxon>Roseomonadaceae</taxon>
        <taxon>Roseomonas</taxon>
    </lineage>
</organism>
<evidence type="ECO:0000259" key="5">
    <source>
        <dbReference type="PROSITE" id="PS50931"/>
    </source>
</evidence>
<dbReference type="AlphaFoldDB" id="A0A845B918"/>
<evidence type="ECO:0000313" key="7">
    <source>
        <dbReference type="Proteomes" id="UP000460715"/>
    </source>
</evidence>
<dbReference type="InterPro" id="IPR000847">
    <property type="entry name" value="LysR_HTH_N"/>
</dbReference>
<gene>
    <name evidence="6" type="ORF">E0493_12185</name>
</gene>